<dbReference type="SUPFAM" id="SSF49785">
    <property type="entry name" value="Galactose-binding domain-like"/>
    <property type="match status" value="1"/>
</dbReference>
<dbReference type="InterPro" id="IPR000421">
    <property type="entry name" value="FA58C"/>
</dbReference>
<feature type="domain" description="F5/8 type C" evidence="1">
    <location>
        <begin position="1"/>
        <end position="74"/>
    </location>
</feature>
<dbReference type="Pfam" id="PF00754">
    <property type="entry name" value="F5_F8_type_C"/>
    <property type="match status" value="1"/>
</dbReference>
<dbReference type="Gene3D" id="2.60.120.260">
    <property type="entry name" value="Galactose-binding domain-like"/>
    <property type="match status" value="1"/>
</dbReference>
<dbReference type="InterPro" id="IPR008979">
    <property type="entry name" value="Galactose-bd-like_sf"/>
</dbReference>
<keyword evidence="3" id="KW-1185">Reference proteome</keyword>
<dbReference type="PROSITE" id="PS50022">
    <property type="entry name" value="FA58C_3"/>
    <property type="match status" value="1"/>
</dbReference>
<name>A0ABQ9FIQ1_TEGGR</name>
<proteinExistence type="predicted"/>
<sequence>MLVSSISGGWCGDKRTSNNWLEVDFPQVIGIRGVVIQTPEDVNKGYVKSVQLEIQQRNMNSLVQIGQTFVLMVA</sequence>
<organism evidence="2 3">
    <name type="scientific">Tegillarca granosa</name>
    <name type="common">Malaysian cockle</name>
    <name type="synonym">Anadara granosa</name>
    <dbReference type="NCBI Taxonomy" id="220873"/>
    <lineage>
        <taxon>Eukaryota</taxon>
        <taxon>Metazoa</taxon>
        <taxon>Spiralia</taxon>
        <taxon>Lophotrochozoa</taxon>
        <taxon>Mollusca</taxon>
        <taxon>Bivalvia</taxon>
        <taxon>Autobranchia</taxon>
        <taxon>Pteriomorphia</taxon>
        <taxon>Arcoida</taxon>
        <taxon>Arcoidea</taxon>
        <taxon>Arcidae</taxon>
        <taxon>Tegillarca</taxon>
    </lineage>
</organism>
<evidence type="ECO:0000313" key="2">
    <source>
        <dbReference type="EMBL" id="KAJ8317166.1"/>
    </source>
</evidence>
<reference evidence="2 3" key="1">
    <citation type="submission" date="2022-12" db="EMBL/GenBank/DDBJ databases">
        <title>Chromosome-level genome of Tegillarca granosa.</title>
        <authorList>
            <person name="Kim J."/>
        </authorList>
    </citation>
    <scope>NUCLEOTIDE SEQUENCE [LARGE SCALE GENOMIC DNA]</scope>
    <source>
        <strain evidence="2">Teg-2019</strain>
        <tissue evidence="2">Adductor muscle</tissue>
    </source>
</reference>
<dbReference type="EMBL" id="JARBDR010000246">
    <property type="protein sequence ID" value="KAJ8317166.1"/>
    <property type="molecule type" value="Genomic_DNA"/>
</dbReference>
<comment type="caution">
    <text evidence="2">The sequence shown here is derived from an EMBL/GenBank/DDBJ whole genome shotgun (WGS) entry which is preliminary data.</text>
</comment>
<evidence type="ECO:0000313" key="3">
    <source>
        <dbReference type="Proteomes" id="UP001217089"/>
    </source>
</evidence>
<gene>
    <name evidence="2" type="ORF">KUTeg_005070</name>
</gene>
<protein>
    <recommendedName>
        <fullName evidence="1">F5/8 type C domain-containing protein</fullName>
    </recommendedName>
</protein>
<accession>A0ABQ9FIQ1</accession>
<dbReference type="Proteomes" id="UP001217089">
    <property type="component" value="Unassembled WGS sequence"/>
</dbReference>
<evidence type="ECO:0000259" key="1">
    <source>
        <dbReference type="PROSITE" id="PS50022"/>
    </source>
</evidence>